<evidence type="ECO:0000313" key="2">
    <source>
        <dbReference type="Proteomes" id="UP000188268"/>
    </source>
</evidence>
<protein>
    <submittedName>
        <fullName evidence="1">Uncharacterized protein</fullName>
    </submittedName>
</protein>
<dbReference type="Proteomes" id="UP000188268">
    <property type="component" value="Unassembled WGS sequence"/>
</dbReference>
<organism evidence="1 2">
    <name type="scientific">Corchorus capsularis</name>
    <name type="common">Jute</name>
    <dbReference type="NCBI Taxonomy" id="210143"/>
    <lineage>
        <taxon>Eukaryota</taxon>
        <taxon>Viridiplantae</taxon>
        <taxon>Streptophyta</taxon>
        <taxon>Embryophyta</taxon>
        <taxon>Tracheophyta</taxon>
        <taxon>Spermatophyta</taxon>
        <taxon>Magnoliopsida</taxon>
        <taxon>eudicotyledons</taxon>
        <taxon>Gunneridae</taxon>
        <taxon>Pentapetalae</taxon>
        <taxon>rosids</taxon>
        <taxon>malvids</taxon>
        <taxon>Malvales</taxon>
        <taxon>Malvaceae</taxon>
        <taxon>Grewioideae</taxon>
        <taxon>Apeibeae</taxon>
        <taxon>Corchorus</taxon>
    </lineage>
</organism>
<gene>
    <name evidence="1" type="ORF">CCACVL1_29066</name>
</gene>
<keyword evidence="2" id="KW-1185">Reference proteome</keyword>
<dbReference type="EMBL" id="AWWV01015401">
    <property type="protein sequence ID" value="OMO52825.1"/>
    <property type="molecule type" value="Genomic_DNA"/>
</dbReference>
<accession>A0A1R3G430</accession>
<comment type="caution">
    <text evidence="1">The sequence shown here is derived from an EMBL/GenBank/DDBJ whole genome shotgun (WGS) entry which is preliminary data.</text>
</comment>
<name>A0A1R3G430_COCAP</name>
<dbReference type="AlphaFoldDB" id="A0A1R3G430"/>
<sequence length="54" mass="6274">MGVYRFGSVPLQNRGIIFGTEDRPEETWNRLGRFLGFSVRTEESNIKSVLDRKN</sequence>
<dbReference type="Gramene" id="OMO52825">
    <property type="protein sequence ID" value="OMO52825"/>
    <property type="gene ID" value="CCACVL1_29066"/>
</dbReference>
<evidence type="ECO:0000313" key="1">
    <source>
        <dbReference type="EMBL" id="OMO52825.1"/>
    </source>
</evidence>
<proteinExistence type="predicted"/>
<reference evidence="1 2" key="1">
    <citation type="submission" date="2013-09" db="EMBL/GenBank/DDBJ databases">
        <title>Corchorus capsularis genome sequencing.</title>
        <authorList>
            <person name="Alam M."/>
            <person name="Haque M.S."/>
            <person name="Islam M.S."/>
            <person name="Emdad E.M."/>
            <person name="Islam M.M."/>
            <person name="Ahmed B."/>
            <person name="Halim A."/>
            <person name="Hossen Q.M.M."/>
            <person name="Hossain M.Z."/>
            <person name="Ahmed R."/>
            <person name="Khan M.M."/>
            <person name="Islam R."/>
            <person name="Rashid M.M."/>
            <person name="Khan S.A."/>
            <person name="Rahman M.S."/>
            <person name="Alam M."/>
        </authorList>
    </citation>
    <scope>NUCLEOTIDE SEQUENCE [LARGE SCALE GENOMIC DNA]</scope>
    <source>
        <strain evidence="2">cv. CVL-1</strain>
        <tissue evidence="1">Whole seedling</tissue>
    </source>
</reference>